<feature type="domain" description="JmjC" evidence="9">
    <location>
        <begin position="154"/>
        <end position="342"/>
    </location>
</feature>
<dbReference type="NCBIfam" id="TIGR00982">
    <property type="entry name" value="uS12_E_A"/>
    <property type="match status" value="1"/>
</dbReference>
<organism evidence="10 11">
    <name type="scientific">Verticillium longisporum</name>
    <name type="common">Verticillium dahliae var. longisporum</name>
    <dbReference type="NCBI Taxonomy" id="100787"/>
    <lineage>
        <taxon>Eukaryota</taxon>
        <taxon>Fungi</taxon>
        <taxon>Dikarya</taxon>
        <taxon>Ascomycota</taxon>
        <taxon>Pezizomycotina</taxon>
        <taxon>Sordariomycetes</taxon>
        <taxon>Hypocreomycetidae</taxon>
        <taxon>Glomerellales</taxon>
        <taxon>Plectosphaerellaceae</taxon>
        <taxon>Verticillium</taxon>
    </lineage>
</organism>
<keyword evidence="11" id="KW-1185">Reference proteome</keyword>
<evidence type="ECO:0000256" key="6">
    <source>
        <dbReference type="ARBA" id="ARBA00023242"/>
    </source>
</evidence>
<keyword evidence="5" id="KW-0804">Transcription</keyword>
<evidence type="ECO:0000256" key="1">
    <source>
        <dbReference type="ARBA" id="ARBA00004123"/>
    </source>
</evidence>
<dbReference type="Gene3D" id="2.60.120.650">
    <property type="entry name" value="Cupin"/>
    <property type="match status" value="1"/>
</dbReference>
<dbReference type="Gene3D" id="2.40.50.140">
    <property type="entry name" value="Nucleic acid-binding proteins"/>
    <property type="match status" value="1"/>
</dbReference>
<dbReference type="PROSITE" id="PS51184">
    <property type="entry name" value="JMJC"/>
    <property type="match status" value="1"/>
</dbReference>
<dbReference type="EMBL" id="CVQH01022194">
    <property type="protein sequence ID" value="CRK32545.1"/>
    <property type="molecule type" value="Genomic_DNA"/>
</dbReference>
<proteinExistence type="inferred from homology"/>
<dbReference type="InterPro" id="IPR006032">
    <property type="entry name" value="Ribosomal_uS12"/>
</dbReference>
<keyword evidence="7" id="KW-0687">Ribonucleoprotein</keyword>
<dbReference type="PROSITE" id="PS00055">
    <property type="entry name" value="RIBOSOMAL_S12"/>
    <property type="match status" value="1"/>
</dbReference>
<dbReference type="SUPFAM" id="SSF50249">
    <property type="entry name" value="Nucleic acid-binding proteins"/>
    <property type="match status" value="1"/>
</dbReference>
<comment type="similarity">
    <text evidence="2">Belongs to the universal ribosomal protein uS12 family.</text>
</comment>
<dbReference type="FunFam" id="2.40.50.140:FF:000007">
    <property type="entry name" value="40S ribosomal protein S23"/>
    <property type="match status" value="1"/>
</dbReference>
<keyword evidence="3" id="KW-0689">Ribosomal protein</keyword>
<feature type="compositionally biased region" description="Low complexity" evidence="8">
    <location>
        <begin position="1269"/>
        <end position="1284"/>
    </location>
</feature>
<evidence type="ECO:0000256" key="3">
    <source>
        <dbReference type="ARBA" id="ARBA00022980"/>
    </source>
</evidence>
<dbReference type="InterPro" id="IPR005680">
    <property type="entry name" value="Ribosomal_uS12_euk/arc"/>
</dbReference>
<feature type="compositionally biased region" description="Basic and acidic residues" evidence="8">
    <location>
        <begin position="1251"/>
        <end position="1260"/>
    </location>
</feature>
<dbReference type="InterPro" id="IPR003347">
    <property type="entry name" value="JmjC_dom"/>
</dbReference>
<dbReference type="InterPro" id="IPR012340">
    <property type="entry name" value="NA-bd_OB-fold"/>
</dbReference>
<feature type="region of interest" description="Disordered" evidence="8">
    <location>
        <begin position="763"/>
        <end position="784"/>
    </location>
</feature>
<dbReference type="PANTHER" id="PTHR11652">
    <property type="entry name" value="30S RIBOSOMAL PROTEIN S12 FAMILY MEMBER"/>
    <property type="match status" value="1"/>
</dbReference>
<dbReference type="SMART" id="SM00558">
    <property type="entry name" value="JmjC"/>
    <property type="match status" value="1"/>
</dbReference>
<evidence type="ECO:0000256" key="2">
    <source>
        <dbReference type="ARBA" id="ARBA00005657"/>
    </source>
</evidence>
<name>A0A0G4MEU4_VERLO</name>
<dbReference type="SUPFAM" id="SSF51197">
    <property type="entry name" value="Clavaminate synthase-like"/>
    <property type="match status" value="1"/>
</dbReference>
<evidence type="ECO:0000313" key="11">
    <source>
        <dbReference type="Proteomes" id="UP000044602"/>
    </source>
</evidence>
<dbReference type="Pfam" id="PF00164">
    <property type="entry name" value="Ribosom_S12_S23"/>
    <property type="match status" value="1"/>
</dbReference>
<keyword evidence="4" id="KW-0805">Transcription regulation</keyword>
<sequence>MPTSMHPQAKFDPISPDLDLYALVDRCANFEWVLRISTRQIRNLGPEEFEKLVMLQVINGGKPLVIEGWNEVLPRDIFSRDWLEATYDKKQENVRDIGAGNDVPMTTGHYLRSMKQLTNQWTPSNYRDERRQRLYLKDIDCPPEWQEQLQKVIPPSLFYMNENITERGGGGTRNDGIFGGASEATAACAGDLMSSLPEEMRAQNLMCYIGHEGTYTPAHREMCASLGQNIMVEASSDENGEKPGSSIWFMTETKDREVVREYFLSMLGHDVEIEKHFAQINAWKKATFPVYIVDQRPGDFILIPPLAPHQVWNRGTRTMKVAWNRTTAETLDLALHEALPKARLVCRDEQYKNKAIIYYTLKRYHQRLQEAEEKNEMSMLGFEGFGQELFRSSPRFQQLTTDFRHLFGLFAEIMTDEMFATKEKAVEFVEFDSCVICSYCRCNIFNRFLTCKSCVRTLITGDEDAYDVCMGCYAMGRSCMCQSGLTWCEQFDWNTLVTDYETFRTMVIKNDGFVDMELSPQPLEVARTRQGKKSTAQICQEALKRRPFKDISQPEAEIVPSESEQEPDLDDQGRPKKKKKKYKRKAKKGDLKRCHVCCHKDYAYRVHDCSNPQCKESYCYGVLYRAFDMMPQTVLENENWLCPKCLGICNCGACRRVQLGDPYMPKNTLLGHDTKAVADDRSVELLVDFRVHNLNWLKAMGEDGRTTDSKRMKNLREQADTAKAQDSIGQAAEEAIANVTTTSMPQTGHDQLINGYGDQSHAFEGQQYLDPNGPDPNDAHHEVDPPTILLDPDETMMTTDLGDDSAYPDPVMLGGQRMLGMGYYDQDNGPDQILFDHFQIPSADALAFDEEAEVVKKALRAQKRRAKQQDEVDPDFTGPKPHKRRKRDNNVEMSSMDPALFGAAQAGADASAADTTMQEDESVEPSAQLTQEAEDQAGKHKQPVFPANVPSLRHAKPMISYAEADEPFVEDADDVLPAWETHPGPRKPREHVDPPVLGAEPDDPLLGASDAVRELLGQTTSGGHEAMVNDGEPKRRGPGRRSGKPDAVEATGSPDKPADPSAAELAARRRAARANRRSGVQLAEDAEMLDLEELPATKAVDIGDDSGAESAHGSAEKDDDDGDFGKPSAARQARSGPKPVPKPAATEPGVKRPRGRPRKIQPQETPPAKASTQMSMAERMAARGKKFKIGNRGGLRNSRGGKIASRSSITPRAPTPKDTAPDDAGAAHKTPVPSDDVFPETDLAPPLEAKPATDGRRRQTEDEDEDFQVESPSRSPSVESLPGPRELEPSPPPRLPVKSKPTIVRLGSHSDSDFEGGDNDAPRRLSGSLPASESDDDSSDGDIPNVPAVRPIRGRGVVRGMRGVGATMARGLNAARKLRLNRKDQRWADLGYKKRALGTAFKSSPFGGSSHAKGIVLEKVGVEAKQPNSAIRKCVRVQLIKNGKKVTAFVPNDGCLNFVDENDEVLLAGFGRKGKAKGDIPGVRFKVVKVSGVGLLALWKEKKEKPRS</sequence>
<dbReference type="InterPro" id="IPR018866">
    <property type="entry name" value="Znf-4CXXC_R1"/>
</dbReference>
<feature type="region of interest" description="Disordered" evidence="8">
    <location>
        <begin position="977"/>
        <end position="1349"/>
    </location>
</feature>
<feature type="compositionally biased region" description="Acidic residues" evidence="8">
    <location>
        <begin position="1084"/>
        <end position="1093"/>
    </location>
</feature>
<dbReference type="Pfam" id="PF02373">
    <property type="entry name" value="JmjC"/>
    <property type="match status" value="1"/>
</dbReference>
<feature type="region of interest" description="Disordered" evidence="8">
    <location>
        <begin position="554"/>
        <end position="584"/>
    </location>
</feature>
<dbReference type="GO" id="GO:0003735">
    <property type="term" value="F:structural constituent of ribosome"/>
    <property type="evidence" value="ECO:0007669"/>
    <property type="project" value="InterPro"/>
</dbReference>
<evidence type="ECO:0000256" key="4">
    <source>
        <dbReference type="ARBA" id="ARBA00023015"/>
    </source>
</evidence>
<dbReference type="GO" id="GO:0006412">
    <property type="term" value="P:translation"/>
    <property type="evidence" value="ECO:0007669"/>
    <property type="project" value="InterPro"/>
</dbReference>
<dbReference type="STRING" id="100787.A0A0G4MEU4"/>
<evidence type="ECO:0000256" key="7">
    <source>
        <dbReference type="ARBA" id="ARBA00023274"/>
    </source>
</evidence>
<evidence type="ECO:0000256" key="5">
    <source>
        <dbReference type="ARBA" id="ARBA00023163"/>
    </source>
</evidence>
<dbReference type="GO" id="GO:0015935">
    <property type="term" value="C:small ribosomal subunit"/>
    <property type="evidence" value="ECO:0007669"/>
    <property type="project" value="InterPro"/>
</dbReference>
<feature type="region of interest" description="Disordered" evidence="8">
    <location>
        <begin position="860"/>
        <end position="890"/>
    </location>
</feature>
<dbReference type="Pfam" id="PF10497">
    <property type="entry name" value="zf-4CXXC_R1"/>
    <property type="match status" value="1"/>
</dbReference>
<evidence type="ECO:0000313" key="10">
    <source>
        <dbReference type="EMBL" id="CRK32545.1"/>
    </source>
</evidence>
<accession>A0A0G4MEU4</accession>
<gene>
    <name evidence="10" type="ORF">BN1708_005805</name>
</gene>
<keyword evidence="6" id="KW-0539">Nucleus</keyword>
<dbReference type="Proteomes" id="UP000044602">
    <property type="component" value="Unassembled WGS sequence"/>
</dbReference>
<comment type="subcellular location">
    <subcellularLocation>
        <location evidence="1">Nucleus</location>
    </subcellularLocation>
</comment>
<feature type="region of interest" description="Disordered" evidence="8">
    <location>
        <begin position="905"/>
        <end position="949"/>
    </location>
</feature>
<dbReference type="GO" id="GO:0005634">
    <property type="term" value="C:nucleus"/>
    <property type="evidence" value="ECO:0007669"/>
    <property type="project" value="UniProtKB-SubCell"/>
</dbReference>
<evidence type="ECO:0000259" key="9">
    <source>
        <dbReference type="PROSITE" id="PS51184"/>
    </source>
</evidence>
<evidence type="ECO:0000256" key="8">
    <source>
        <dbReference type="SAM" id="MobiDB-lite"/>
    </source>
</evidence>
<feature type="compositionally biased region" description="Basic residues" evidence="8">
    <location>
        <begin position="575"/>
        <end position="584"/>
    </location>
</feature>
<reference evidence="10 11" key="1">
    <citation type="submission" date="2015-05" db="EMBL/GenBank/DDBJ databases">
        <authorList>
            <person name="Wang D.B."/>
            <person name="Wang M."/>
        </authorList>
    </citation>
    <scope>NUCLEOTIDE SEQUENCE [LARGE SCALE GENOMIC DNA]</scope>
    <source>
        <strain evidence="10">VL1</strain>
    </source>
</reference>
<dbReference type="CDD" id="cd03367">
    <property type="entry name" value="Ribosomal_S23"/>
    <property type="match status" value="1"/>
</dbReference>
<protein>
    <recommendedName>
        <fullName evidence="9">JmjC domain-containing protein</fullName>
    </recommendedName>
</protein>